<dbReference type="Pfam" id="PF09820">
    <property type="entry name" value="AAA-ATPase_like"/>
    <property type="match status" value="1"/>
</dbReference>
<name>A0ABR2VR55_9FUNG</name>
<evidence type="ECO:0000313" key="3">
    <source>
        <dbReference type="Proteomes" id="UP001479436"/>
    </source>
</evidence>
<dbReference type="Pfam" id="PF08011">
    <property type="entry name" value="PDDEXK_9"/>
    <property type="match status" value="1"/>
</dbReference>
<dbReference type="InterPro" id="IPR012547">
    <property type="entry name" value="PDDEXK_9"/>
</dbReference>
<keyword evidence="3" id="KW-1185">Reference proteome</keyword>
<proteinExistence type="predicted"/>
<sequence>MIYPPRVVGSSSEFPVSLDIFNSYRDRNFTFIDKSLLCSDFIRDTSHTTLILRPRRFGKTTNLSMLESFFRVPRPEENLDERIALFKDLLIYEQVDFWNEHFAKYTVVRISLKDLDDVNWECMLDSISATIVRLFRQHQYLKEHLSPEDQHIFQLLRIGQAGKGLLLTSLEFLVHSLVQYHGKQCIVLIDEYDWPMEHSYSRGFYFEANSFFSHMFSLLAKDNPDIFKILFAGVLRIGQSGFLSGLNNLIIYPLYRQSSQQDSLILYEDKFGFTENEVREVLRRSQRAGDLQSVAEWYNGYFTGSGSYLYNPVSIMRLMQYGKFESYWTRTGSTVTLRQYLWNSTITFKNKVSRLIRSFHHAVDDPESGVKETILDNLTYSDIDDGIERDQALFTLLFYAGYLTTNSYGCLVIPNKEVFNEWQSWILSSILANDRPATLSLLTSLINGNATKFCNEFPNLFIASVSFHDTTRGSSENIYHMFVLGMCIFFRSEGYGVESNIESGRGRSDLLVVPGHPQHDTMLIFEFKSIQSEKANPRPIVLKQMLNESVEKALDQIVTKKYAARAPQYTKTIFDIGMAFWMKECHIGIRKRTLDNSGRWQYEEGVICTEDTQC</sequence>
<protein>
    <recommendedName>
        <fullName evidence="1">AAA-ATPase-like domain-containing protein</fullName>
    </recommendedName>
</protein>
<evidence type="ECO:0000259" key="1">
    <source>
        <dbReference type="Pfam" id="PF09820"/>
    </source>
</evidence>
<comment type="caution">
    <text evidence="2">The sequence shown here is derived from an EMBL/GenBank/DDBJ whole genome shotgun (WGS) entry which is preliminary data.</text>
</comment>
<evidence type="ECO:0000313" key="2">
    <source>
        <dbReference type="EMBL" id="KAK9693591.1"/>
    </source>
</evidence>
<organism evidence="2 3">
    <name type="scientific">Basidiobolus ranarum</name>
    <dbReference type="NCBI Taxonomy" id="34480"/>
    <lineage>
        <taxon>Eukaryota</taxon>
        <taxon>Fungi</taxon>
        <taxon>Fungi incertae sedis</taxon>
        <taxon>Zoopagomycota</taxon>
        <taxon>Entomophthoromycotina</taxon>
        <taxon>Basidiobolomycetes</taxon>
        <taxon>Basidiobolales</taxon>
        <taxon>Basidiobolaceae</taxon>
        <taxon>Basidiobolus</taxon>
    </lineage>
</organism>
<dbReference type="PANTHER" id="PTHR34825">
    <property type="entry name" value="CONSERVED PROTEIN, WITH A WEAK D-GALACTARATE DEHYDRATASE/ALTRONATE HYDROLASE DOMAIN"/>
    <property type="match status" value="1"/>
</dbReference>
<dbReference type="EMBL" id="JASJQH010008316">
    <property type="protein sequence ID" value="KAK9693591.1"/>
    <property type="molecule type" value="Genomic_DNA"/>
</dbReference>
<reference evidence="2 3" key="1">
    <citation type="submission" date="2023-04" db="EMBL/GenBank/DDBJ databases">
        <title>Genome of Basidiobolus ranarum AG-B5.</title>
        <authorList>
            <person name="Stajich J.E."/>
            <person name="Carter-House D."/>
            <person name="Gryganskyi A."/>
        </authorList>
    </citation>
    <scope>NUCLEOTIDE SEQUENCE [LARGE SCALE GENOMIC DNA]</scope>
    <source>
        <strain evidence="2 3">AG-B5</strain>
    </source>
</reference>
<gene>
    <name evidence="2" type="ORF">K7432_013861</name>
</gene>
<dbReference type="Proteomes" id="UP001479436">
    <property type="component" value="Unassembled WGS sequence"/>
</dbReference>
<dbReference type="PANTHER" id="PTHR34825:SF1">
    <property type="entry name" value="AAA-ATPASE-LIKE DOMAIN-CONTAINING PROTEIN"/>
    <property type="match status" value="1"/>
</dbReference>
<accession>A0ABR2VR55</accession>
<feature type="domain" description="AAA-ATPase-like" evidence="1">
    <location>
        <begin position="15"/>
        <end position="241"/>
    </location>
</feature>
<dbReference type="InterPro" id="IPR018631">
    <property type="entry name" value="AAA-ATPase-like_dom"/>
</dbReference>